<gene>
    <name evidence="1" type="ORF">GCK32_003494</name>
</gene>
<dbReference type="AlphaFoldDB" id="A0AAN8FRY4"/>
<dbReference type="Proteomes" id="UP001331761">
    <property type="component" value="Unassembled WGS sequence"/>
</dbReference>
<dbReference type="EMBL" id="WIXE01002573">
    <property type="protein sequence ID" value="KAK5984686.1"/>
    <property type="molecule type" value="Genomic_DNA"/>
</dbReference>
<organism evidence="1 2">
    <name type="scientific">Trichostrongylus colubriformis</name>
    <name type="common">Black scour worm</name>
    <dbReference type="NCBI Taxonomy" id="6319"/>
    <lineage>
        <taxon>Eukaryota</taxon>
        <taxon>Metazoa</taxon>
        <taxon>Ecdysozoa</taxon>
        <taxon>Nematoda</taxon>
        <taxon>Chromadorea</taxon>
        <taxon>Rhabditida</taxon>
        <taxon>Rhabditina</taxon>
        <taxon>Rhabditomorpha</taxon>
        <taxon>Strongyloidea</taxon>
        <taxon>Trichostrongylidae</taxon>
        <taxon>Trichostrongylus</taxon>
    </lineage>
</organism>
<comment type="caution">
    <text evidence="1">The sequence shown here is derived from an EMBL/GenBank/DDBJ whole genome shotgun (WGS) entry which is preliminary data.</text>
</comment>
<reference evidence="1 2" key="1">
    <citation type="submission" date="2019-10" db="EMBL/GenBank/DDBJ databases">
        <title>Assembly and Annotation for the nematode Trichostrongylus colubriformis.</title>
        <authorList>
            <person name="Martin J."/>
        </authorList>
    </citation>
    <scope>NUCLEOTIDE SEQUENCE [LARGE SCALE GENOMIC DNA]</scope>
    <source>
        <strain evidence="1">G859</strain>
        <tissue evidence="1">Whole worm</tissue>
    </source>
</reference>
<accession>A0AAN8FRY4</accession>
<sequence>MAMWHQLQLVKTWRKFAESILVLSHADVSKSLYNGDWTISWTPWVSRQYHL</sequence>
<name>A0AAN8FRY4_TRICO</name>
<proteinExistence type="predicted"/>
<keyword evidence="2" id="KW-1185">Reference proteome</keyword>
<evidence type="ECO:0000313" key="2">
    <source>
        <dbReference type="Proteomes" id="UP001331761"/>
    </source>
</evidence>
<evidence type="ECO:0000313" key="1">
    <source>
        <dbReference type="EMBL" id="KAK5984686.1"/>
    </source>
</evidence>
<protein>
    <submittedName>
        <fullName evidence="1">Uncharacterized protein</fullName>
    </submittedName>
</protein>